<dbReference type="Proteomes" id="UP001293593">
    <property type="component" value="Unassembled WGS sequence"/>
</dbReference>
<gene>
    <name evidence="2" type="ORF">QN277_022755</name>
</gene>
<proteinExistence type="predicted"/>
<sequence length="110" mass="11820">MVIYGAKVWLPSMPAVKCCDTYRNSCSGKVVRSAISGRRISIVSMVSSAAAAAVACACACAQEPPQPETLSNIPQTLSGECPSPDDYRKPKIQRPKSRKAAFVKFEHEMG</sequence>
<name>A0AAE1JJU9_9FABA</name>
<evidence type="ECO:0000256" key="1">
    <source>
        <dbReference type="SAM" id="MobiDB-lite"/>
    </source>
</evidence>
<comment type="caution">
    <text evidence="2">The sequence shown here is derived from an EMBL/GenBank/DDBJ whole genome shotgun (WGS) entry which is preliminary data.</text>
</comment>
<protein>
    <submittedName>
        <fullName evidence="2">Uncharacterized protein</fullName>
    </submittedName>
</protein>
<dbReference type="PANTHER" id="PTHR36006:SF2">
    <property type="entry name" value="OS06G0704200 PROTEIN"/>
    <property type="match status" value="1"/>
</dbReference>
<feature type="compositionally biased region" description="Polar residues" evidence="1">
    <location>
        <begin position="68"/>
        <end position="78"/>
    </location>
</feature>
<keyword evidence="3" id="KW-1185">Reference proteome</keyword>
<accession>A0AAE1JJU9</accession>
<reference evidence="2" key="1">
    <citation type="submission" date="2023-10" db="EMBL/GenBank/DDBJ databases">
        <title>Chromosome-level genome of the transformable northern wattle, Acacia crassicarpa.</title>
        <authorList>
            <person name="Massaro I."/>
            <person name="Sinha N.R."/>
            <person name="Poethig S."/>
            <person name="Leichty A.R."/>
        </authorList>
    </citation>
    <scope>NUCLEOTIDE SEQUENCE</scope>
    <source>
        <strain evidence="2">Acra3RX</strain>
        <tissue evidence="2">Leaf</tissue>
    </source>
</reference>
<evidence type="ECO:0000313" key="3">
    <source>
        <dbReference type="Proteomes" id="UP001293593"/>
    </source>
</evidence>
<dbReference type="EMBL" id="JAWXYG010000006">
    <property type="protein sequence ID" value="KAK4269623.1"/>
    <property type="molecule type" value="Genomic_DNA"/>
</dbReference>
<dbReference type="PANTHER" id="PTHR36006">
    <property type="entry name" value="BNAC02G25390D PROTEIN"/>
    <property type="match status" value="1"/>
</dbReference>
<feature type="region of interest" description="Disordered" evidence="1">
    <location>
        <begin position="66"/>
        <end position="93"/>
    </location>
</feature>
<organism evidence="2 3">
    <name type="scientific">Acacia crassicarpa</name>
    <name type="common">northern wattle</name>
    <dbReference type="NCBI Taxonomy" id="499986"/>
    <lineage>
        <taxon>Eukaryota</taxon>
        <taxon>Viridiplantae</taxon>
        <taxon>Streptophyta</taxon>
        <taxon>Embryophyta</taxon>
        <taxon>Tracheophyta</taxon>
        <taxon>Spermatophyta</taxon>
        <taxon>Magnoliopsida</taxon>
        <taxon>eudicotyledons</taxon>
        <taxon>Gunneridae</taxon>
        <taxon>Pentapetalae</taxon>
        <taxon>rosids</taxon>
        <taxon>fabids</taxon>
        <taxon>Fabales</taxon>
        <taxon>Fabaceae</taxon>
        <taxon>Caesalpinioideae</taxon>
        <taxon>mimosoid clade</taxon>
        <taxon>Acacieae</taxon>
        <taxon>Acacia</taxon>
    </lineage>
</organism>
<evidence type="ECO:0000313" key="2">
    <source>
        <dbReference type="EMBL" id="KAK4269623.1"/>
    </source>
</evidence>
<dbReference type="AlphaFoldDB" id="A0AAE1JJU9"/>